<name>A0A0P7BXI8_9HYPO</name>
<dbReference type="FunFam" id="3.10.110.10:FF:000075">
    <property type="entry name" value="RWD domain-containing protein (Gir2)"/>
    <property type="match status" value="1"/>
</dbReference>
<sequence>MGREDQIEEREVLESIFPDEITDISESEFIVSIALDIPGEEESEDGPPTMLLKVRYPEDYPEKAPHLDILSPPNATPHEHFNVADDREQLLSSIDETVQENLGMAMVFTLVSMLKDSAEQLVQDRKDVVTKAQEDARAAAEIEENKKFHGTAVTPETFLKWREGFLKEMEDQRQRDEDERQAEMKKARVKEPARMSGRQLWEGGLVGKVEEEDDDVPIEGVEKLKVET</sequence>
<evidence type="ECO:0000313" key="3">
    <source>
        <dbReference type="EMBL" id="KPM45493.1"/>
    </source>
</evidence>
<organism evidence="3 4">
    <name type="scientific">Neonectria ditissima</name>
    <dbReference type="NCBI Taxonomy" id="78410"/>
    <lineage>
        <taxon>Eukaryota</taxon>
        <taxon>Fungi</taxon>
        <taxon>Dikarya</taxon>
        <taxon>Ascomycota</taxon>
        <taxon>Pezizomycotina</taxon>
        <taxon>Sordariomycetes</taxon>
        <taxon>Hypocreomycetidae</taxon>
        <taxon>Hypocreales</taxon>
        <taxon>Nectriaceae</taxon>
        <taxon>Neonectria</taxon>
    </lineage>
</organism>
<dbReference type="SMART" id="SM00591">
    <property type="entry name" value="RWD"/>
    <property type="match status" value="1"/>
</dbReference>
<evidence type="ECO:0000313" key="4">
    <source>
        <dbReference type="Proteomes" id="UP000050424"/>
    </source>
</evidence>
<evidence type="ECO:0000259" key="2">
    <source>
        <dbReference type="PROSITE" id="PS50908"/>
    </source>
</evidence>
<dbReference type="InterPro" id="IPR040213">
    <property type="entry name" value="GIR2-like"/>
</dbReference>
<protein>
    <recommendedName>
        <fullName evidence="2">RWD domain-containing protein</fullName>
    </recommendedName>
</protein>
<dbReference type="PROSITE" id="PS50908">
    <property type="entry name" value="RWD"/>
    <property type="match status" value="1"/>
</dbReference>
<dbReference type="Pfam" id="PF05773">
    <property type="entry name" value="RWD"/>
    <property type="match status" value="1"/>
</dbReference>
<feature type="region of interest" description="Disordered" evidence="1">
    <location>
        <begin position="170"/>
        <end position="194"/>
    </location>
</feature>
<feature type="domain" description="RWD" evidence="2">
    <location>
        <begin position="8"/>
        <end position="121"/>
    </location>
</feature>
<dbReference type="AlphaFoldDB" id="A0A0P7BXI8"/>
<dbReference type="SUPFAM" id="SSF54495">
    <property type="entry name" value="UBC-like"/>
    <property type="match status" value="1"/>
</dbReference>
<gene>
    <name evidence="3" type="ORF">AK830_g1092</name>
</gene>
<dbReference type="Proteomes" id="UP000050424">
    <property type="component" value="Unassembled WGS sequence"/>
</dbReference>
<accession>A0A0P7BXI8</accession>
<dbReference type="EMBL" id="LKCW01000007">
    <property type="protein sequence ID" value="KPM45493.1"/>
    <property type="molecule type" value="Genomic_DNA"/>
</dbReference>
<reference evidence="3 4" key="1">
    <citation type="submission" date="2015-09" db="EMBL/GenBank/DDBJ databases">
        <title>Draft genome of a European isolate of the apple canker pathogen Neonectria ditissima.</title>
        <authorList>
            <person name="Gomez-Cortecero A."/>
            <person name="Harrison R.J."/>
            <person name="Armitage A.D."/>
        </authorList>
    </citation>
    <scope>NUCLEOTIDE SEQUENCE [LARGE SCALE GENOMIC DNA]</scope>
    <source>
        <strain evidence="3 4">R09/05</strain>
    </source>
</reference>
<dbReference type="Gene3D" id="3.10.110.10">
    <property type="entry name" value="Ubiquitin Conjugating Enzyme"/>
    <property type="match status" value="1"/>
</dbReference>
<evidence type="ECO:0000256" key="1">
    <source>
        <dbReference type="SAM" id="MobiDB-lite"/>
    </source>
</evidence>
<comment type="caution">
    <text evidence="3">The sequence shown here is derived from an EMBL/GenBank/DDBJ whole genome shotgun (WGS) entry which is preliminary data.</text>
</comment>
<dbReference type="OrthoDB" id="277175at2759"/>
<dbReference type="InterPro" id="IPR016135">
    <property type="entry name" value="UBQ-conjugating_enzyme/RWD"/>
</dbReference>
<dbReference type="InterPro" id="IPR006575">
    <property type="entry name" value="RWD_dom"/>
</dbReference>
<feature type="compositionally biased region" description="Basic and acidic residues" evidence="1">
    <location>
        <begin position="170"/>
        <end position="193"/>
    </location>
</feature>
<keyword evidence="4" id="KW-1185">Reference proteome</keyword>
<dbReference type="PANTHER" id="PTHR12292">
    <property type="entry name" value="RWD DOMAIN-CONTAINING PROTEIN"/>
    <property type="match status" value="1"/>
</dbReference>
<dbReference type="STRING" id="78410.A0A0P7BXI8"/>
<proteinExistence type="predicted"/>